<dbReference type="InterPro" id="IPR043129">
    <property type="entry name" value="ATPase_NBD"/>
</dbReference>
<evidence type="ECO:0000256" key="2">
    <source>
        <dbReference type="ARBA" id="ARBA00022679"/>
    </source>
</evidence>
<dbReference type="PANTHER" id="PTHR43095">
    <property type="entry name" value="SUGAR KINASE"/>
    <property type="match status" value="1"/>
</dbReference>
<name>A0ABU6HE62_9RHOB</name>
<dbReference type="Proteomes" id="UP001348149">
    <property type="component" value="Unassembled WGS sequence"/>
</dbReference>
<evidence type="ECO:0000256" key="1">
    <source>
        <dbReference type="ARBA" id="ARBA00009156"/>
    </source>
</evidence>
<evidence type="ECO:0000313" key="5">
    <source>
        <dbReference type="EMBL" id="MEC3860155.1"/>
    </source>
</evidence>
<organism evidence="5 6">
    <name type="scientific">Mesobacterium hydrothermale</name>
    <dbReference type="NCBI Taxonomy" id="3111907"/>
    <lineage>
        <taxon>Bacteria</taxon>
        <taxon>Pseudomonadati</taxon>
        <taxon>Pseudomonadota</taxon>
        <taxon>Alphaproteobacteria</taxon>
        <taxon>Rhodobacterales</taxon>
        <taxon>Roseobacteraceae</taxon>
        <taxon>Mesobacterium</taxon>
    </lineage>
</organism>
<dbReference type="SUPFAM" id="SSF53067">
    <property type="entry name" value="Actin-like ATPase domain"/>
    <property type="match status" value="1"/>
</dbReference>
<feature type="domain" description="Carbohydrate kinase FGGY C-terminal" evidence="4">
    <location>
        <begin position="23"/>
        <end position="136"/>
    </location>
</feature>
<keyword evidence="2" id="KW-0808">Transferase</keyword>
<comment type="similarity">
    <text evidence="1">Belongs to the FGGY kinase family.</text>
</comment>
<dbReference type="PANTHER" id="PTHR43095:SF6">
    <property type="entry name" value="XYLULOSE KINASE"/>
    <property type="match status" value="1"/>
</dbReference>
<sequence length="177" mass="18678">MWTRITGQSAADLTGALGDHLQSPGAVMFHPYLSGERTPHNDATLRGAFTGLSTSTTVADLTRAVLEGVAYALRDCAEALKATGSRFDQILAIGGGSRSDYWLHLLATVLKVRLHRPDGGEFGAALGAARLAICAATGAAPEAVMTAPDTCQIFDPVPELRSAFDDAYERFRTSVPS</sequence>
<dbReference type="InterPro" id="IPR018485">
    <property type="entry name" value="FGGY_C"/>
</dbReference>
<dbReference type="Gene3D" id="3.30.420.40">
    <property type="match status" value="1"/>
</dbReference>
<dbReference type="InterPro" id="IPR018483">
    <property type="entry name" value="Carb_kinase_FGGY_CS"/>
</dbReference>
<dbReference type="RefSeq" id="WP_326295780.1">
    <property type="nucleotide sequence ID" value="NZ_JAYLLH010000002.1"/>
</dbReference>
<proteinExistence type="inferred from homology"/>
<evidence type="ECO:0000256" key="3">
    <source>
        <dbReference type="ARBA" id="ARBA00022777"/>
    </source>
</evidence>
<protein>
    <submittedName>
        <fullName evidence="5">FGGY-family carbohydrate kinase</fullName>
    </submittedName>
</protein>
<dbReference type="InterPro" id="IPR050406">
    <property type="entry name" value="FGGY_Carb_Kinase"/>
</dbReference>
<keyword evidence="3 5" id="KW-0418">Kinase</keyword>
<gene>
    <name evidence="5" type="ORF">VK792_02560</name>
</gene>
<accession>A0ABU6HE62</accession>
<keyword evidence="6" id="KW-1185">Reference proteome</keyword>
<evidence type="ECO:0000313" key="6">
    <source>
        <dbReference type="Proteomes" id="UP001348149"/>
    </source>
</evidence>
<dbReference type="EMBL" id="JAYLLH010000002">
    <property type="protein sequence ID" value="MEC3860155.1"/>
    <property type="molecule type" value="Genomic_DNA"/>
</dbReference>
<dbReference type="GO" id="GO:0016301">
    <property type="term" value="F:kinase activity"/>
    <property type="evidence" value="ECO:0007669"/>
    <property type="project" value="UniProtKB-KW"/>
</dbReference>
<reference evidence="5 6" key="1">
    <citation type="submission" date="2024-01" db="EMBL/GenBank/DDBJ databases">
        <title>Mesobacterium rodlantinim sp. nov., isolated from shallow sea hydrothermal systems off Kueishantao Island.</title>
        <authorList>
            <person name="Su Z."/>
            <person name="Tang K."/>
        </authorList>
    </citation>
    <scope>NUCLEOTIDE SEQUENCE [LARGE SCALE GENOMIC DNA]</scope>
    <source>
        <strain evidence="5 6">TK19101</strain>
    </source>
</reference>
<dbReference type="PROSITE" id="PS00445">
    <property type="entry name" value="FGGY_KINASES_2"/>
    <property type="match status" value="1"/>
</dbReference>
<comment type="caution">
    <text evidence="5">The sequence shown here is derived from an EMBL/GenBank/DDBJ whole genome shotgun (WGS) entry which is preliminary data.</text>
</comment>
<evidence type="ECO:0000259" key="4">
    <source>
        <dbReference type="Pfam" id="PF02782"/>
    </source>
</evidence>
<dbReference type="Pfam" id="PF02782">
    <property type="entry name" value="FGGY_C"/>
    <property type="match status" value="1"/>
</dbReference>